<evidence type="ECO:0000313" key="2">
    <source>
        <dbReference type="Proteomes" id="UP000199229"/>
    </source>
</evidence>
<reference evidence="2" key="1">
    <citation type="submission" date="2016-10" db="EMBL/GenBank/DDBJ databases">
        <authorList>
            <person name="Varghese N."/>
            <person name="Submissions S."/>
        </authorList>
    </citation>
    <scope>NUCLEOTIDE SEQUENCE [LARGE SCALE GENOMIC DNA]</scope>
    <source>
        <strain evidence="2">Gh-105</strain>
    </source>
</reference>
<protein>
    <submittedName>
        <fullName evidence="1">Uncharacterized protein</fullName>
    </submittedName>
</protein>
<organism evidence="1 2">
    <name type="scientific">Methylobacterium gossipiicola</name>
    <dbReference type="NCBI Taxonomy" id="582675"/>
    <lineage>
        <taxon>Bacteria</taxon>
        <taxon>Pseudomonadati</taxon>
        <taxon>Pseudomonadota</taxon>
        <taxon>Alphaproteobacteria</taxon>
        <taxon>Hyphomicrobiales</taxon>
        <taxon>Methylobacteriaceae</taxon>
        <taxon>Methylobacterium</taxon>
    </lineage>
</organism>
<dbReference type="EMBL" id="FOPM01000012">
    <property type="protein sequence ID" value="SFG81429.1"/>
    <property type="molecule type" value="Genomic_DNA"/>
</dbReference>
<evidence type="ECO:0000313" key="1">
    <source>
        <dbReference type="EMBL" id="SFG81429.1"/>
    </source>
</evidence>
<proteinExistence type="predicted"/>
<dbReference type="STRING" id="582675.SAMN05192565_11244"/>
<dbReference type="Proteomes" id="UP000199229">
    <property type="component" value="Unassembled WGS sequence"/>
</dbReference>
<dbReference type="AlphaFoldDB" id="A0A1I2UZ47"/>
<sequence length="228" mass="25939">MTSGIAADEAPAILRAKRSSADTGLHHRDAVRLLFILALGSEADETVGDAGPVRIFRGEKRAMAIDFLVRYPDYLAHELLNRYEHERRPEQLAEVETIFAADEPDVRLVKMIRWHRGAFQNIETPLAILRFHGLVRALRKSGGQRRHDFVVEPAAFAFMDDAIRRQPALAWYRDRAALVMSLAGFRSGSSLKDDQYLHEEYRDAPLGTEIPSIRDRVLDRLKRLRGTP</sequence>
<accession>A0A1I2UZ47</accession>
<gene>
    <name evidence="1" type="ORF">SAMN05192565_11244</name>
</gene>
<dbReference type="OrthoDB" id="3637315at2"/>
<keyword evidence="2" id="KW-1185">Reference proteome</keyword>
<name>A0A1I2UZ47_9HYPH</name>